<dbReference type="OrthoDB" id="5119855at2"/>
<keyword evidence="2" id="KW-1185">Reference proteome</keyword>
<dbReference type="PATRIC" id="fig|273678.4.peg.11"/>
<dbReference type="EMBL" id="JYJB01000002">
    <property type="protein sequence ID" value="KJL49540.1"/>
    <property type="molecule type" value="Genomic_DNA"/>
</dbReference>
<comment type="caution">
    <text evidence="1">The sequence shown here is derived from an EMBL/GenBank/DDBJ whole genome shotgun (WGS) entry which is preliminary data.</text>
</comment>
<dbReference type="STRING" id="273678.RS84_00014"/>
<dbReference type="Proteomes" id="UP000033900">
    <property type="component" value="Unassembled WGS sequence"/>
</dbReference>
<organism evidence="1 2">
    <name type="scientific">Microbacterium hydrocarbonoxydans</name>
    <dbReference type="NCBI Taxonomy" id="273678"/>
    <lineage>
        <taxon>Bacteria</taxon>
        <taxon>Bacillati</taxon>
        <taxon>Actinomycetota</taxon>
        <taxon>Actinomycetes</taxon>
        <taxon>Micrococcales</taxon>
        <taxon>Microbacteriaceae</taxon>
        <taxon>Microbacterium</taxon>
    </lineage>
</organism>
<evidence type="ECO:0000313" key="1">
    <source>
        <dbReference type="EMBL" id="KJL49540.1"/>
    </source>
</evidence>
<proteinExistence type="predicted"/>
<accession>A0A0M2HX86</accession>
<protein>
    <submittedName>
        <fullName evidence="1">Uncharacterized protein</fullName>
    </submittedName>
</protein>
<sequence length="151" mass="16879">MADAAALPTERLVYVGRRLSSGKLAHWYMPLDDHSRLVGSAKPYGSHGIGTVVEITRPAGQPGKVYVSGEHAPRAVDAWENETEIAEWRVQDRADYQVHTSNARIRKGLRDMPDEFDEALRTLTRHFSKLNHSQRAALLPLVEARILGGRD</sequence>
<reference evidence="1 2" key="1">
    <citation type="submission" date="2015-02" db="EMBL/GenBank/DDBJ databases">
        <title>Draft genome sequences of ten Microbacterium spp. with emphasis on heavy metal contaminated environments.</title>
        <authorList>
            <person name="Corretto E."/>
        </authorList>
    </citation>
    <scope>NUCLEOTIDE SEQUENCE [LARGE SCALE GENOMIC DNA]</scope>
    <source>
        <strain evidence="1 2">SA35</strain>
    </source>
</reference>
<dbReference type="RefSeq" id="WP_045255724.1">
    <property type="nucleotide sequence ID" value="NZ_JYJB01000002.1"/>
</dbReference>
<name>A0A0M2HX86_9MICO</name>
<evidence type="ECO:0000313" key="2">
    <source>
        <dbReference type="Proteomes" id="UP000033900"/>
    </source>
</evidence>
<gene>
    <name evidence="1" type="ORF">RS84_00014</name>
</gene>
<dbReference type="AlphaFoldDB" id="A0A0M2HX86"/>